<keyword evidence="3" id="KW-0274">FAD</keyword>
<feature type="domain" description="2Fe-2S ferredoxin-type" evidence="7">
    <location>
        <begin position="250"/>
        <end position="329"/>
    </location>
</feature>
<dbReference type="Pfam" id="PF00941">
    <property type="entry name" value="FAD_binding_5"/>
    <property type="match status" value="1"/>
</dbReference>
<sequence length="416" mass="44047">MRDFEYESPDSLSGAIELLSQPNSRPLAGGTDLIDHLRTGRVEADLVVDIKNIPELNTLEFNENGLRLGAAVSCRQICSDENIRKHYPALVDVCSIIGGIQIQSRASVGGNICNSGAAADSTPAVIALGGVCHLSGAGGTREVPVEEFCTGPSQNVLKPGELLTEIGFPKPVENSGSHYQRFIPRYEMDIAVVGVGASLTLDENKETITAARVGLGAVAATPFLATQVNDALIGQPATEEAFTKAGEIARSLISPIDDHRGTVEFRLHVTGVLVKRVLRYNLDLSGTKEGCSNGNCGACTVLMDGQPVTSCLVLAVEAEGAEIETIEGVAEKDGLAPIQNAFLENAALQCGICTPGFIMSTKALLRENPNPTEEEIRFYLAGNLCRCTGYDKIVDAVQDTAKRQCANGCDANPCEN</sequence>
<dbReference type="InterPro" id="IPR016169">
    <property type="entry name" value="FAD-bd_PCMH_sub2"/>
</dbReference>
<dbReference type="InterPro" id="IPR016166">
    <property type="entry name" value="FAD-bd_PCMH"/>
</dbReference>
<dbReference type="SMART" id="SM01092">
    <property type="entry name" value="CO_deh_flav_C"/>
    <property type="match status" value="1"/>
</dbReference>
<dbReference type="PANTHER" id="PTHR45444">
    <property type="entry name" value="XANTHINE DEHYDROGENASE"/>
    <property type="match status" value="1"/>
</dbReference>
<dbReference type="Pfam" id="PF03450">
    <property type="entry name" value="CO_deh_flav_C"/>
    <property type="match status" value="1"/>
</dbReference>
<evidence type="ECO:0000313" key="9">
    <source>
        <dbReference type="EMBL" id="CAK9108598.1"/>
    </source>
</evidence>
<evidence type="ECO:0000256" key="1">
    <source>
        <dbReference type="ARBA" id="ARBA00022630"/>
    </source>
</evidence>
<proteinExistence type="predicted"/>
<accession>A0ABP0S8A2</accession>
<evidence type="ECO:0000256" key="6">
    <source>
        <dbReference type="ARBA" id="ARBA00023014"/>
    </source>
</evidence>
<keyword evidence="6" id="KW-0411">Iron-sulfur</keyword>
<evidence type="ECO:0000256" key="3">
    <source>
        <dbReference type="ARBA" id="ARBA00022827"/>
    </source>
</evidence>
<dbReference type="InterPro" id="IPR002346">
    <property type="entry name" value="Mopterin_DH_FAD-bd"/>
</dbReference>
<keyword evidence="2" id="KW-0479">Metal-binding</keyword>
<dbReference type="InterPro" id="IPR036318">
    <property type="entry name" value="FAD-bd_PCMH-like_sf"/>
</dbReference>
<organism evidence="9 10">
    <name type="scientific">Durusdinium trenchii</name>
    <dbReference type="NCBI Taxonomy" id="1381693"/>
    <lineage>
        <taxon>Eukaryota</taxon>
        <taxon>Sar</taxon>
        <taxon>Alveolata</taxon>
        <taxon>Dinophyceae</taxon>
        <taxon>Suessiales</taxon>
        <taxon>Symbiodiniaceae</taxon>
        <taxon>Durusdinium</taxon>
    </lineage>
</organism>
<dbReference type="SUPFAM" id="SSF54292">
    <property type="entry name" value="2Fe-2S ferredoxin-like"/>
    <property type="match status" value="1"/>
</dbReference>
<dbReference type="InterPro" id="IPR016167">
    <property type="entry name" value="FAD-bd_PCMH_sub1"/>
</dbReference>
<dbReference type="SUPFAM" id="SSF56176">
    <property type="entry name" value="FAD-binding/transporter-associated domain-like"/>
    <property type="match status" value="1"/>
</dbReference>
<dbReference type="PROSITE" id="PS00197">
    <property type="entry name" value="2FE2S_FER_1"/>
    <property type="match status" value="1"/>
</dbReference>
<dbReference type="InterPro" id="IPR002888">
    <property type="entry name" value="2Fe-2S-bd"/>
</dbReference>
<evidence type="ECO:0000259" key="8">
    <source>
        <dbReference type="PROSITE" id="PS51387"/>
    </source>
</evidence>
<feature type="domain" description="FAD-binding PCMH-type" evidence="8">
    <location>
        <begin position="1"/>
        <end position="173"/>
    </location>
</feature>
<dbReference type="InterPro" id="IPR001041">
    <property type="entry name" value="2Fe-2S_ferredoxin-type"/>
</dbReference>
<dbReference type="InterPro" id="IPR005107">
    <property type="entry name" value="CO_DH_flav_C"/>
</dbReference>
<reference evidence="9 10" key="1">
    <citation type="submission" date="2024-02" db="EMBL/GenBank/DDBJ databases">
        <authorList>
            <person name="Chen Y."/>
            <person name="Shah S."/>
            <person name="Dougan E. K."/>
            <person name="Thang M."/>
            <person name="Chan C."/>
        </authorList>
    </citation>
    <scope>NUCLEOTIDE SEQUENCE [LARGE SCALE GENOMIC DNA]</scope>
</reference>
<evidence type="ECO:0000313" key="10">
    <source>
        <dbReference type="Proteomes" id="UP001642484"/>
    </source>
</evidence>
<dbReference type="EMBL" id="CAXAMN010027128">
    <property type="protein sequence ID" value="CAK9108598.1"/>
    <property type="molecule type" value="Genomic_DNA"/>
</dbReference>
<evidence type="ECO:0000256" key="4">
    <source>
        <dbReference type="ARBA" id="ARBA00023002"/>
    </source>
</evidence>
<dbReference type="PROSITE" id="PS51387">
    <property type="entry name" value="FAD_PCMH"/>
    <property type="match status" value="1"/>
</dbReference>
<comment type="caution">
    <text evidence="9">The sequence shown here is derived from an EMBL/GenBank/DDBJ whole genome shotgun (WGS) entry which is preliminary data.</text>
</comment>
<dbReference type="Gene3D" id="3.30.43.10">
    <property type="entry name" value="Uridine Diphospho-n-acetylenolpyruvylglucosamine Reductase, domain 2"/>
    <property type="match status" value="1"/>
</dbReference>
<dbReference type="Gene3D" id="3.30.390.50">
    <property type="entry name" value="CO dehydrogenase flavoprotein, C-terminal domain"/>
    <property type="match status" value="1"/>
</dbReference>
<dbReference type="InterPro" id="IPR036884">
    <property type="entry name" value="2Fe-2S-bd_dom_sf"/>
</dbReference>
<evidence type="ECO:0000256" key="5">
    <source>
        <dbReference type="ARBA" id="ARBA00023004"/>
    </source>
</evidence>
<dbReference type="SUPFAM" id="SSF55447">
    <property type="entry name" value="CO dehydrogenase flavoprotein C-terminal domain-like"/>
    <property type="match status" value="1"/>
</dbReference>
<keyword evidence="10" id="KW-1185">Reference proteome</keyword>
<keyword evidence="1" id="KW-0285">Flavoprotein</keyword>
<dbReference type="PANTHER" id="PTHR45444:SF3">
    <property type="entry name" value="XANTHINE DEHYDROGENASE"/>
    <property type="match status" value="1"/>
</dbReference>
<evidence type="ECO:0000259" key="7">
    <source>
        <dbReference type="PROSITE" id="PS51085"/>
    </source>
</evidence>
<dbReference type="InterPro" id="IPR006058">
    <property type="entry name" value="2Fe2S_fd_BS"/>
</dbReference>
<dbReference type="InterPro" id="IPR036010">
    <property type="entry name" value="2Fe-2S_ferredoxin-like_sf"/>
</dbReference>
<dbReference type="Pfam" id="PF01799">
    <property type="entry name" value="Fer2_2"/>
    <property type="match status" value="1"/>
</dbReference>
<protein>
    <submittedName>
        <fullName evidence="9">Uncharacterized protein</fullName>
    </submittedName>
</protein>
<dbReference type="Gene3D" id="1.10.150.120">
    <property type="entry name" value="[2Fe-2S]-binding domain"/>
    <property type="match status" value="1"/>
</dbReference>
<keyword evidence="4" id="KW-0560">Oxidoreductase</keyword>
<dbReference type="InterPro" id="IPR016208">
    <property type="entry name" value="Ald_Oxase/xanthine_DH-like"/>
</dbReference>
<name>A0ABP0S8A2_9DINO</name>
<dbReference type="Proteomes" id="UP001642484">
    <property type="component" value="Unassembled WGS sequence"/>
</dbReference>
<dbReference type="SUPFAM" id="SSF47741">
    <property type="entry name" value="CO dehydrogenase ISP C-domain like"/>
    <property type="match status" value="1"/>
</dbReference>
<gene>
    <name evidence="9" type="ORF">CCMP2556_LOCUS50597</name>
</gene>
<dbReference type="InterPro" id="IPR036683">
    <property type="entry name" value="CO_DH_flav_C_dom_sf"/>
</dbReference>
<dbReference type="Gene3D" id="3.30.465.10">
    <property type="match status" value="1"/>
</dbReference>
<keyword evidence="5" id="KW-0408">Iron</keyword>
<dbReference type="PROSITE" id="PS51085">
    <property type="entry name" value="2FE2S_FER_2"/>
    <property type="match status" value="1"/>
</dbReference>
<evidence type="ECO:0000256" key="2">
    <source>
        <dbReference type="ARBA" id="ARBA00022723"/>
    </source>
</evidence>